<keyword evidence="2" id="KW-1185">Reference proteome</keyword>
<dbReference type="AlphaFoldDB" id="A0A920CSK0"/>
<sequence>MIKYGSDRIEELKFASFKTLIERRNEQWIDINLVPQLSPDSAELPTDLIDFSILVICNHSGVIAQMVPQDIGCDCEYQLTFSEKEQVKAWITTETVQSQIKLAAELSGE</sequence>
<accession>A0A920CSK0</accession>
<evidence type="ECO:0000313" key="2">
    <source>
        <dbReference type="Proteomes" id="UP000683139"/>
    </source>
</evidence>
<proteinExistence type="predicted"/>
<evidence type="ECO:0000313" key="1">
    <source>
        <dbReference type="EMBL" id="GIP14887.1"/>
    </source>
</evidence>
<dbReference type="Proteomes" id="UP000683139">
    <property type="component" value="Unassembled WGS sequence"/>
</dbReference>
<dbReference type="RefSeq" id="WP_213513071.1">
    <property type="nucleotide sequence ID" value="NZ_BOSE01000001.1"/>
</dbReference>
<dbReference type="EMBL" id="BOSE01000001">
    <property type="protein sequence ID" value="GIP14887.1"/>
    <property type="molecule type" value="Genomic_DNA"/>
</dbReference>
<reference evidence="1" key="1">
    <citation type="submission" date="2021-03" db="EMBL/GenBank/DDBJ databases">
        <title>Antimicrobial resistance genes in bacteria isolated from Japanese honey, and their potential for conferring macrolide and lincosamide resistance in the American foulbrood pathogen Paenibacillus larvae.</title>
        <authorList>
            <person name="Okamoto M."/>
            <person name="Kumagai M."/>
            <person name="Kanamori H."/>
            <person name="Takamatsu D."/>
        </authorList>
    </citation>
    <scope>NUCLEOTIDE SEQUENCE</scope>
    <source>
        <strain evidence="1">J40TS1</strain>
    </source>
</reference>
<gene>
    <name evidence="1" type="ORF">J40TS1_05290</name>
</gene>
<protein>
    <submittedName>
        <fullName evidence="1">Uncharacterized protein</fullName>
    </submittedName>
</protein>
<name>A0A920CSK0_9BACL</name>
<comment type="caution">
    <text evidence="1">The sequence shown here is derived from an EMBL/GenBank/DDBJ whole genome shotgun (WGS) entry which is preliminary data.</text>
</comment>
<organism evidence="1 2">
    <name type="scientific">Paenibacillus montaniterrae</name>
    <dbReference type="NCBI Taxonomy" id="429341"/>
    <lineage>
        <taxon>Bacteria</taxon>
        <taxon>Bacillati</taxon>
        <taxon>Bacillota</taxon>
        <taxon>Bacilli</taxon>
        <taxon>Bacillales</taxon>
        <taxon>Paenibacillaceae</taxon>
        <taxon>Paenibacillus</taxon>
    </lineage>
</organism>